<dbReference type="GO" id="GO:0016853">
    <property type="term" value="F:isomerase activity"/>
    <property type="evidence" value="ECO:0007669"/>
    <property type="project" value="UniProtKB-KW"/>
</dbReference>
<keyword evidence="2" id="KW-0413">Isomerase</keyword>
<accession>A0ABW5NEZ3</accession>
<organism evidence="2 3">
    <name type="scientific">Aquimarina hainanensis</name>
    <dbReference type="NCBI Taxonomy" id="1578017"/>
    <lineage>
        <taxon>Bacteria</taxon>
        <taxon>Pseudomonadati</taxon>
        <taxon>Bacteroidota</taxon>
        <taxon>Flavobacteriia</taxon>
        <taxon>Flavobacteriales</taxon>
        <taxon>Flavobacteriaceae</taxon>
        <taxon>Aquimarina</taxon>
    </lineage>
</organism>
<protein>
    <submittedName>
        <fullName evidence="2">Sugar isomerase domain-containing protein</fullName>
    </submittedName>
</protein>
<comment type="caution">
    <text evidence="2">The sequence shown here is derived from an EMBL/GenBank/DDBJ whole genome shotgun (WGS) entry which is preliminary data.</text>
</comment>
<dbReference type="PANTHER" id="PTHR30390">
    <property type="entry name" value="SEDOHEPTULOSE 7-PHOSPHATE ISOMERASE / DNAA INITIATOR-ASSOCIATING FACTOR FOR REPLICATION INITIATION"/>
    <property type="match status" value="1"/>
</dbReference>
<dbReference type="Proteomes" id="UP001597459">
    <property type="component" value="Unassembled WGS sequence"/>
</dbReference>
<gene>
    <name evidence="2" type="ORF">ACFSTE_18140</name>
</gene>
<reference evidence="3" key="1">
    <citation type="journal article" date="2019" name="Int. J. Syst. Evol. Microbiol.">
        <title>The Global Catalogue of Microorganisms (GCM) 10K type strain sequencing project: providing services to taxonomists for standard genome sequencing and annotation.</title>
        <authorList>
            <consortium name="The Broad Institute Genomics Platform"/>
            <consortium name="The Broad Institute Genome Sequencing Center for Infectious Disease"/>
            <person name="Wu L."/>
            <person name="Ma J."/>
        </authorList>
    </citation>
    <scope>NUCLEOTIDE SEQUENCE [LARGE SCALE GENOMIC DNA]</scope>
    <source>
        <strain evidence="3">KCTC 42423</strain>
    </source>
</reference>
<feature type="domain" description="SIS" evidence="1">
    <location>
        <begin position="30"/>
        <end position="206"/>
    </location>
</feature>
<dbReference type="SUPFAM" id="SSF53697">
    <property type="entry name" value="SIS domain"/>
    <property type="match status" value="1"/>
</dbReference>
<evidence type="ECO:0000259" key="1">
    <source>
        <dbReference type="PROSITE" id="PS51464"/>
    </source>
</evidence>
<dbReference type="Gene3D" id="3.40.50.10490">
    <property type="entry name" value="Glucose-6-phosphate isomerase like protein, domain 1"/>
    <property type="match status" value="1"/>
</dbReference>
<sequence>MFEYIDQVQRLIDHLRSDQEESIKAAATVLTKAIKEDRIIHTLGTGHSQMIAMELFGRASGIANVSAMLDELLLLSNGARRSAAIEQVSGLASILWDKYNIETSDVLIIISNSGRNAIPIEMAQIAKAAGVKIIAITSLEQSKKYNSRHKSGQKLYQLADIVIDNCVPSGDGVMHMNNELFGPVSSIMGMVIVNTIVTEAIKECHRQNIPVTIYQSQNIDHTDNDRIYKQFESRIPHL</sequence>
<keyword evidence="3" id="KW-1185">Reference proteome</keyword>
<name>A0ABW5NEZ3_9FLAO</name>
<dbReference type="InterPro" id="IPR046348">
    <property type="entry name" value="SIS_dom_sf"/>
</dbReference>
<evidence type="ECO:0000313" key="3">
    <source>
        <dbReference type="Proteomes" id="UP001597459"/>
    </source>
</evidence>
<dbReference type="PROSITE" id="PS51464">
    <property type="entry name" value="SIS"/>
    <property type="match status" value="1"/>
</dbReference>
<dbReference type="RefSeq" id="WP_378254860.1">
    <property type="nucleotide sequence ID" value="NZ_JBHSJV010000001.1"/>
</dbReference>
<dbReference type="InterPro" id="IPR001347">
    <property type="entry name" value="SIS_dom"/>
</dbReference>
<dbReference type="EMBL" id="JBHULX010000039">
    <property type="protein sequence ID" value="MFD2592763.1"/>
    <property type="molecule type" value="Genomic_DNA"/>
</dbReference>
<dbReference type="InterPro" id="IPR035472">
    <property type="entry name" value="RpiR-like_SIS"/>
</dbReference>
<evidence type="ECO:0000313" key="2">
    <source>
        <dbReference type="EMBL" id="MFD2592763.1"/>
    </source>
</evidence>
<dbReference type="NCBIfam" id="NF002805">
    <property type="entry name" value="PRK02947.1"/>
    <property type="match status" value="1"/>
</dbReference>
<dbReference type="Pfam" id="PF13580">
    <property type="entry name" value="SIS_2"/>
    <property type="match status" value="1"/>
</dbReference>
<dbReference type="PANTHER" id="PTHR30390:SF7">
    <property type="entry name" value="PHOSPHOHEPTOSE ISOMERASE"/>
    <property type="match status" value="1"/>
</dbReference>
<proteinExistence type="predicted"/>
<dbReference type="CDD" id="cd05013">
    <property type="entry name" value="SIS_RpiR"/>
    <property type="match status" value="1"/>
</dbReference>
<dbReference type="InterPro" id="IPR050099">
    <property type="entry name" value="SIS_GmhA/DiaA_subfam"/>
</dbReference>